<dbReference type="Pfam" id="PF17289">
    <property type="entry name" value="Terminase_6C"/>
    <property type="match status" value="1"/>
</dbReference>
<reference evidence="3" key="1">
    <citation type="submission" date="2020-11" db="EMBL/GenBank/DDBJ databases">
        <title>Complete genome sequence of a novel pathogenic Methylobacterium strain isolated from rice in Vietnam.</title>
        <authorList>
            <person name="Lai K."/>
            <person name="Okazaki S."/>
            <person name="Higashi K."/>
            <person name="Mori H."/>
            <person name="Toyoda A."/>
            <person name="Kurokawa K."/>
        </authorList>
    </citation>
    <scope>NUCLEOTIDE SEQUENCE</scope>
    <source>
        <strain evidence="3">VL1</strain>
        <plasmid evidence="3">pVL1_2</plasmid>
    </source>
</reference>
<accession>A0A8H9CAF0</accession>
<dbReference type="Pfam" id="PF03237">
    <property type="entry name" value="Terminase_6N"/>
    <property type="match status" value="1"/>
</dbReference>
<dbReference type="InterPro" id="IPR006517">
    <property type="entry name" value="Phage_terminase_lsu-like_C"/>
</dbReference>
<organism evidence="3 4">
    <name type="scientific">Methylobacterium indicum</name>
    <dbReference type="NCBI Taxonomy" id="1775910"/>
    <lineage>
        <taxon>Bacteria</taxon>
        <taxon>Pseudomonadati</taxon>
        <taxon>Pseudomonadota</taxon>
        <taxon>Alphaproteobacteria</taxon>
        <taxon>Hyphomicrobiales</taxon>
        <taxon>Methylobacteriaceae</taxon>
        <taxon>Methylobacterium</taxon>
    </lineage>
</organism>
<dbReference type="EMBL" id="AP024147">
    <property type="protein sequence ID" value="BCM87736.1"/>
    <property type="molecule type" value="Genomic_DNA"/>
</dbReference>
<dbReference type="Proteomes" id="UP000663508">
    <property type="component" value="Plasmid pVL1_2"/>
</dbReference>
<proteinExistence type="predicted"/>
<evidence type="ECO:0000313" key="4">
    <source>
        <dbReference type="Proteomes" id="UP000663508"/>
    </source>
</evidence>
<evidence type="ECO:0000256" key="1">
    <source>
        <dbReference type="ARBA" id="ARBA00022612"/>
    </source>
</evidence>
<evidence type="ECO:0000259" key="2">
    <source>
        <dbReference type="Pfam" id="PF17289"/>
    </source>
</evidence>
<sequence length="486" mass="54559">MSKRKIITPAQAAEEYYARLSARDSLIDFTRYTKPGYVVDPAHRMIAEHLEKVERGEIQRLMIFAPPRHGKSELSTRRFPAWYLGRNPRKTIISASYGADFARGFGRDVRDIIACPEYGRVFPEVAIRADNRAAEEWAVGQGGTYFSVGVSSPTTGRGAHLFLIDDPVKDRKEADSATYRESLWAWYRDVAYTRLEETGAIVMTLTRWHYDDLAGRCLELMESGRGKPWTVLTLPALPDVKYTAAGEPILNDDGSVPGDPMGRSVDEPLAPQRLSLEALKDFQQTLGERSWVSMYQQKPMSEDKGFFREPWFTPYEGGQLEPNRIQARAWDLAASTSGDYTVGVKMSKSKAGTFLIEDVIRFRGSPLQVEMKIMETARRDGRQCQIVIPQDPGQAGTDQAQSYIRKLAGYKVKAKRPTGDKETRAAAFAAQAEGRQVQYLAGSSWWQDFIDELVMFPIGTNDDQVDAASDAFNALLAPARARILDW</sequence>
<dbReference type="RefSeq" id="WP_207183927.1">
    <property type="nucleotide sequence ID" value="NZ_AP024147.1"/>
</dbReference>
<geneLocation type="plasmid" evidence="3 4">
    <name>pVL1_2</name>
</geneLocation>
<gene>
    <name evidence="3" type="ORF">mvi_61970</name>
</gene>
<dbReference type="KEGG" id="mind:mvi_61970"/>
<feature type="domain" description="Terminase large subunit gp17-like C-terminal" evidence="2">
    <location>
        <begin position="329"/>
        <end position="474"/>
    </location>
</feature>
<protein>
    <recommendedName>
        <fullName evidence="2">Terminase large subunit gp17-like C-terminal domain-containing protein</fullName>
    </recommendedName>
</protein>
<dbReference type="NCBIfam" id="TIGR01630">
    <property type="entry name" value="psiM2_ORF9"/>
    <property type="match status" value="1"/>
</dbReference>
<keyword evidence="1" id="KW-1188">Viral release from host cell</keyword>
<name>A0A8H9CAF0_9HYPH</name>
<dbReference type="AlphaFoldDB" id="A0A8H9CAF0"/>
<dbReference type="InterPro" id="IPR035421">
    <property type="entry name" value="Terminase_6C"/>
</dbReference>
<keyword evidence="3" id="KW-0614">Plasmid</keyword>
<evidence type="ECO:0000313" key="3">
    <source>
        <dbReference type="EMBL" id="BCM87736.1"/>
    </source>
</evidence>